<reference evidence="3" key="1">
    <citation type="journal article" date="2019" name="Int. J. Syst. Evol. Microbiol.">
        <title>The Global Catalogue of Microorganisms (GCM) 10K type strain sequencing project: providing services to taxonomists for standard genome sequencing and annotation.</title>
        <authorList>
            <consortium name="The Broad Institute Genomics Platform"/>
            <consortium name="The Broad Institute Genome Sequencing Center for Infectious Disease"/>
            <person name="Wu L."/>
            <person name="Ma J."/>
        </authorList>
    </citation>
    <scope>NUCLEOTIDE SEQUENCE [LARGE SCALE GENOMIC DNA]</scope>
    <source>
        <strain evidence="3">CCM 8931</strain>
    </source>
</reference>
<name>A0ABW4BZ91_9LACO</name>
<sequence>MKKFTVLTGILTIALLLTVGSLSAQAATKWHIGAPKVVRGTWRTAYTHNHHYNPFSYYFRDTFTVNMTDTAGGTTMYNRHHHHVSNGSGWGANAQLHYRQLTNHTYQLRSYVDVKHHKLPLTYRITLSHHNQQLNLTRLNGRPAKLGRFYKVAN</sequence>
<dbReference type="RefSeq" id="WP_137633809.1">
    <property type="nucleotide sequence ID" value="NZ_BJDL01000001.1"/>
</dbReference>
<proteinExistence type="predicted"/>
<keyword evidence="1" id="KW-0732">Signal</keyword>
<comment type="caution">
    <text evidence="2">The sequence shown here is derived from an EMBL/GenBank/DDBJ whole genome shotgun (WGS) entry which is preliminary data.</text>
</comment>
<dbReference type="Proteomes" id="UP001597188">
    <property type="component" value="Unassembled WGS sequence"/>
</dbReference>
<evidence type="ECO:0000313" key="2">
    <source>
        <dbReference type="EMBL" id="MFD1420553.1"/>
    </source>
</evidence>
<evidence type="ECO:0000256" key="1">
    <source>
        <dbReference type="SAM" id="SignalP"/>
    </source>
</evidence>
<accession>A0ABW4BZ91</accession>
<feature type="signal peptide" evidence="1">
    <location>
        <begin position="1"/>
        <end position="26"/>
    </location>
</feature>
<gene>
    <name evidence="2" type="ORF">ACFQ5L_06265</name>
</gene>
<evidence type="ECO:0000313" key="3">
    <source>
        <dbReference type="Proteomes" id="UP001597188"/>
    </source>
</evidence>
<keyword evidence="3" id="KW-1185">Reference proteome</keyword>
<evidence type="ECO:0008006" key="4">
    <source>
        <dbReference type="Google" id="ProtNLM"/>
    </source>
</evidence>
<protein>
    <recommendedName>
        <fullName evidence="4">Extracellular protein</fullName>
    </recommendedName>
</protein>
<organism evidence="2 3">
    <name type="scientific">Lactiplantibacillus songbeiensis</name>
    <dbReference type="NCBI Taxonomy" id="2559920"/>
    <lineage>
        <taxon>Bacteria</taxon>
        <taxon>Bacillati</taxon>
        <taxon>Bacillota</taxon>
        <taxon>Bacilli</taxon>
        <taxon>Lactobacillales</taxon>
        <taxon>Lactobacillaceae</taxon>
        <taxon>Lactiplantibacillus</taxon>
    </lineage>
</organism>
<dbReference type="EMBL" id="JBHTOJ010000014">
    <property type="protein sequence ID" value="MFD1420553.1"/>
    <property type="molecule type" value="Genomic_DNA"/>
</dbReference>
<feature type="chain" id="PRO_5047147990" description="Extracellular protein" evidence="1">
    <location>
        <begin position="27"/>
        <end position="154"/>
    </location>
</feature>